<gene>
    <name evidence="3" type="ORF">CRENBAI_007889</name>
</gene>
<feature type="compositionally biased region" description="Basic and acidic residues" evidence="2">
    <location>
        <begin position="183"/>
        <end position="194"/>
    </location>
</feature>
<dbReference type="InterPro" id="IPR031447">
    <property type="entry name" value="MNR"/>
</dbReference>
<evidence type="ECO:0000256" key="2">
    <source>
        <dbReference type="SAM" id="MobiDB-lite"/>
    </source>
</evidence>
<dbReference type="Pfam" id="PF15718">
    <property type="entry name" value="MNR"/>
    <property type="match status" value="2"/>
</dbReference>
<dbReference type="Proteomes" id="UP001311232">
    <property type="component" value="Unassembled WGS sequence"/>
</dbReference>
<protein>
    <recommendedName>
        <fullName evidence="5">Protein moonraker</fullName>
    </recommendedName>
</protein>
<dbReference type="EMBL" id="JAHHUM010001894">
    <property type="protein sequence ID" value="KAK5607952.1"/>
    <property type="molecule type" value="Genomic_DNA"/>
</dbReference>
<evidence type="ECO:0000313" key="3">
    <source>
        <dbReference type="EMBL" id="KAK5607952.1"/>
    </source>
</evidence>
<name>A0AAV9RG90_9TELE</name>
<reference evidence="3 4" key="1">
    <citation type="submission" date="2021-06" db="EMBL/GenBank/DDBJ databases">
        <authorList>
            <person name="Palmer J.M."/>
        </authorList>
    </citation>
    <scope>NUCLEOTIDE SEQUENCE [LARGE SCALE GENOMIC DNA]</scope>
    <source>
        <strain evidence="3 4">MEX-2019</strain>
        <tissue evidence="3">Muscle</tissue>
    </source>
</reference>
<feature type="region of interest" description="Disordered" evidence="2">
    <location>
        <begin position="531"/>
        <end position="601"/>
    </location>
</feature>
<feature type="compositionally biased region" description="Polar residues" evidence="2">
    <location>
        <begin position="414"/>
        <end position="430"/>
    </location>
</feature>
<feature type="region of interest" description="Disordered" evidence="2">
    <location>
        <begin position="177"/>
        <end position="233"/>
    </location>
</feature>
<dbReference type="PANTHER" id="PTHR15732">
    <property type="entry name" value="PROTEIN MOONRAKER"/>
    <property type="match status" value="1"/>
</dbReference>
<feature type="region of interest" description="Disordered" evidence="2">
    <location>
        <begin position="645"/>
        <end position="666"/>
    </location>
</feature>
<feature type="coiled-coil region" evidence="1">
    <location>
        <begin position="285"/>
        <end position="312"/>
    </location>
</feature>
<dbReference type="AlphaFoldDB" id="A0AAV9RG90"/>
<feature type="region of interest" description="Disordered" evidence="2">
    <location>
        <begin position="400"/>
        <end position="443"/>
    </location>
</feature>
<keyword evidence="4" id="KW-1185">Reference proteome</keyword>
<proteinExistence type="predicted"/>
<feature type="compositionally biased region" description="Basic and acidic residues" evidence="2">
    <location>
        <begin position="585"/>
        <end position="601"/>
    </location>
</feature>
<dbReference type="GO" id="GO:0034451">
    <property type="term" value="C:centriolar satellite"/>
    <property type="evidence" value="ECO:0007669"/>
    <property type="project" value="TreeGrafter"/>
</dbReference>
<evidence type="ECO:0008006" key="5">
    <source>
        <dbReference type="Google" id="ProtNLM"/>
    </source>
</evidence>
<feature type="compositionally biased region" description="Basic and acidic residues" evidence="2">
    <location>
        <begin position="656"/>
        <end position="666"/>
    </location>
</feature>
<dbReference type="GO" id="GO:0071539">
    <property type="term" value="P:protein localization to centrosome"/>
    <property type="evidence" value="ECO:0007669"/>
    <property type="project" value="TreeGrafter"/>
</dbReference>
<feature type="region of interest" description="Disordered" evidence="2">
    <location>
        <begin position="763"/>
        <end position="795"/>
    </location>
</feature>
<evidence type="ECO:0000313" key="4">
    <source>
        <dbReference type="Proteomes" id="UP001311232"/>
    </source>
</evidence>
<feature type="region of interest" description="Disordered" evidence="2">
    <location>
        <begin position="484"/>
        <end position="511"/>
    </location>
</feature>
<accession>A0AAV9RG90</accession>
<organism evidence="3 4">
    <name type="scientific">Crenichthys baileyi</name>
    <name type="common">White River springfish</name>
    <dbReference type="NCBI Taxonomy" id="28760"/>
    <lineage>
        <taxon>Eukaryota</taxon>
        <taxon>Metazoa</taxon>
        <taxon>Chordata</taxon>
        <taxon>Craniata</taxon>
        <taxon>Vertebrata</taxon>
        <taxon>Euteleostomi</taxon>
        <taxon>Actinopterygii</taxon>
        <taxon>Neopterygii</taxon>
        <taxon>Teleostei</taxon>
        <taxon>Neoteleostei</taxon>
        <taxon>Acanthomorphata</taxon>
        <taxon>Ovalentaria</taxon>
        <taxon>Atherinomorphae</taxon>
        <taxon>Cyprinodontiformes</taxon>
        <taxon>Goodeidae</taxon>
        <taxon>Crenichthys</taxon>
    </lineage>
</organism>
<comment type="caution">
    <text evidence="3">The sequence shown here is derived from an EMBL/GenBank/DDBJ whole genome shotgun (WGS) entry which is preliminary data.</text>
</comment>
<sequence length="937" mass="106015">MLLVISIGFQLVFTVFAITFVNSVAAMSAHLLPNRATASLGLQNQGNWVSIGSTRNVNNHDSTTRTSQTKLLFNEAIPLSVINRATRVDPPAPILIERLLPCSEMHESEESLKSSHSFTVLSEERLQAAVKLAKRDLRRRHLVSLAKTSPKPFQEASVFETSDVELLQELVAIPGKQESNMSSKEKKAQVDAKQRASKKNPTSFMPRVGQSPPTRDSGLRQKEAATQGQLSNEIRKLQNELETYIRKVEQLANRGEKLEEPLEPEEQSKLEIRRQKQTARSARIIYVLQHQVKEIQDDIEKLRKEKMWETKKSVAVNRLAAAHRGALRALQVIIHQLSDRPHSKVPPHYKELGQLIRQLSLCSAKLDVDQGSAVPETALDILQKLEFLDSALGKQKMYENMQCQDHPPRRKSPYRSTSPTIGPKSLSTLPAQAPRKPINPRRGVRERKVVLQKPKTASYRPLYTREMMMAGLQNIGQQRELKELQRQSRPNTNYQGRRHVERGKTDLMKPDQMQDAGFRQPTVSSQLRVNQLPQKEKSVPWIPTSPHSPPQQRAPQRGRPEPRCLFSPVKPLSSPPREQQAGGRLEAERRLSSAMKKETQNEAIRRPYQETMTTQRANQLSEEEALHIQRLRSEVAMQNQWAEEAEQRVTETSQRLSDRTEPEGVARNKTDISRKIWLSERAAERAVDACERLSESLEEDLLEDTSHNALAAETVRQLGDIARCGLQAPNLENMLLRMEEIQRDEEDVRRRFASIVYSDPRYWDHSRTTGSQSQAPGSRPASPRPIRLTKPVPKQTSAADIVLEKPIEAGHSFLFENSPTKDLIQEEHLATNKIVSDDRAEKSRTVISVPSSMLKSIRQYKEDYNTYLRAVSHGVIDSFNPWVAADSLAEELLSEALADVAKEFQDVVEEYAEAVFTSEFLQPIQSPPASAAAVSNQ</sequence>
<dbReference type="PANTHER" id="PTHR15732:SF4">
    <property type="entry name" value="PROTEIN MOONRAKER"/>
    <property type="match status" value="1"/>
</dbReference>
<keyword evidence="1" id="KW-0175">Coiled coil</keyword>
<dbReference type="GO" id="GO:0007099">
    <property type="term" value="P:centriole replication"/>
    <property type="evidence" value="ECO:0007669"/>
    <property type="project" value="InterPro"/>
</dbReference>
<evidence type="ECO:0000256" key="1">
    <source>
        <dbReference type="SAM" id="Coils"/>
    </source>
</evidence>